<evidence type="ECO:0000256" key="1">
    <source>
        <dbReference type="SAM" id="MobiDB-lite"/>
    </source>
</evidence>
<evidence type="ECO:0000313" key="2">
    <source>
        <dbReference type="EMBL" id="EDN92890.1"/>
    </source>
</evidence>
<keyword evidence="3" id="KW-1185">Reference proteome</keyword>
<reference evidence="3" key="1">
    <citation type="journal article" date="2011" name="PLoS Genet.">
        <title>Genomic analysis of the necrotrophic fungal pathogens Sclerotinia sclerotiorum and Botrytis cinerea.</title>
        <authorList>
            <person name="Amselem J."/>
            <person name="Cuomo C.A."/>
            <person name="van Kan J.A."/>
            <person name="Viaud M."/>
            <person name="Benito E.P."/>
            <person name="Couloux A."/>
            <person name="Coutinho P.M."/>
            <person name="de Vries R.P."/>
            <person name="Dyer P.S."/>
            <person name="Fillinger S."/>
            <person name="Fournier E."/>
            <person name="Gout L."/>
            <person name="Hahn M."/>
            <person name="Kohn L."/>
            <person name="Lapalu N."/>
            <person name="Plummer K.M."/>
            <person name="Pradier J.M."/>
            <person name="Quevillon E."/>
            <person name="Sharon A."/>
            <person name="Simon A."/>
            <person name="ten Have A."/>
            <person name="Tudzynski B."/>
            <person name="Tudzynski P."/>
            <person name="Wincker P."/>
            <person name="Andrew M."/>
            <person name="Anthouard V."/>
            <person name="Beever R.E."/>
            <person name="Beffa R."/>
            <person name="Benoit I."/>
            <person name="Bouzid O."/>
            <person name="Brault B."/>
            <person name="Chen Z."/>
            <person name="Choquer M."/>
            <person name="Collemare J."/>
            <person name="Cotton P."/>
            <person name="Danchin E.G."/>
            <person name="Da Silva C."/>
            <person name="Gautier A."/>
            <person name="Giraud C."/>
            <person name="Giraud T."/>
            <person name="Gonzalez C."/>
            <person name="Grossetete S."/>
            <person name="Guldener U."/>
            <person name="Henrissat B."/>
            <person name="Howlett B.J."/>
            <person name="Kodira C."/>
            <person name="Kretschmer M."/>
            <person name="Lappartient A."/>
            <person name="Leroch M."/>
            <person name="Levis C."/>
            <person name="Mauceli E."/>
            <person name="Neuveglise C."/>
            <person name="Oeser B."/>
            <person name="Pearson M."/>
            <person name="Poulain J."/>
            <person name="Poussereau N."/>
            <person name="Quesneville H."/>
            <person name="Rascle C."/>
            <person name="Schumacher J."/>
            <person name="Segurens B."/>
            <person name="Sexton A."/>
            <person name="Silva E."/>
            <person name="Sirven C."/>
            <person name="Soanes D.M."/>
            <person name="Talbot N.J."/>
            <person name="Templeton M."/>
            <person name="Yandava C."/>
            <person name="Yarden O."/>
            <person name="Zeng Q."/>
            <person name="Rollins J.A."/>
            <person name="Lebrun M.H."/>
            <person name="Dickman M."/>
        </authorList>
    </citation>
    <scope>NUCLEOTIDE SEQUENCE [LARGE SCALE GENOMIC DNA]</scope>
    <source>
        <strain evidence="3">ATCC 18683 / 1980 / Ss-1</strain>
    </source>
</reference>
<proteinExistence type="predicted"/>
<feature type="region of interest" description="Disordered" evidence="1">
    <location>
        <begin position="308"/>
        <end position="331"/>
    </location>
</feature>
<evidence type="ECO:0000313" key="3">
    <source>
        <dbReference type="Proteomes" id="UP000001312"/>
    </source>
</evidence>
<feature type="compositionally biased region" description="Pro residues" evidence="1">
    <location>
        <begin position="273"/>
        <end position="289"/>
    </location>
</feature>
<feature type="region of interest" description="Disordered" evidence="1">
    <location>
        <begin position="265"/>
        <end position="295"/>
    </location>
</feature>
<dbReference type="RefSeq" id="XP_001589991.1">
    <property type="nucleotide sequence ID" value="XM_001589941.1"/>
</dbReference>
<accession>A7ETU8</accession>
<dbReference type="EMBL" id="CH476632">
    <property type="protein sequence ID" value="EDN92890.1"/>
    <property type="molecule type" value="Genomic_DNA"/>
</dbReference>
<dbReference type="Proteomes" id="UP000001312">
    <property type="component" value="Unassembled WGS sequence"/>
</dbReference>
<protein>
    <submittedName>
        <fullName evidence="2">Uncharacterized protein</fullName>
    </submittedName>
</protein>
<feature type="compositionally biased region" description="Low complexity" evidence="1">
    <location>
        <begin position="320"/>
        <end position="331"/>
    </location>
</feature>
<dbReference type="KEGG" id="ssl:SS1G_08755"/>
<feature type="region of interest" description="Disordered" evidence="1">
    <location>
        <begin position="354"/>
        <end position="394"/>
    </location>
</feature>
<feature type="compositionally biased region" description="Low complexity" evidence="1">
    <location>
        <begin position="354"/>
        <end position="382"/>
    </location>
</feature>
<sequence>MATSTSTPITYYFPTTLISSTHNTITKATATDHFSPPGYSTYPSYSTNEPTTTYSTTYILPTTTTSFTSSTFISPSFTWSGPTDVPTAIPTYSVYRMRKRADPPKLTPEQIELMRLLVQIYDQIEKAKLVIDDAIELGNMECQSFKDLVANLRKYAVFFEGLQEWLDARDMKADKNLVQNSSSVFSSVLSSYSSVSNAPTTSIYTPRTASTTSVVVTNIDNTSISSSTACPSLVARDNDDSDAPLLAATDTIHQAKELADIAESCDSNGTTTEPPPTDPNTPPTVPNPPPKKKRNPWQRFLDWLERQGIRVEPNGDDTSEQSVISSSRYRSASISPSIFSTTTFSSDTSILSSLPSSNLTPTTTSTTSTCSASSKSTDSCPPLELIGGDLGPDEKDMPLTDQKLEKCKEYQTSHPPPSTNYGPPGSPGYNEYAKISLHCALLKDLAENVKRRKEYIINTSLMWRFDCVQDAVAWLQKWAPYIEGLNEWLEEYKEDWLPMC</sequence>
<name>A7ETU8_SCLS1</name>
<organism evidence="2 3">
    <name type="scientific">Sclerotinia sclerotiorum (strain ATCC 18683 / 1980 / Ss-1)</name>
    <name type="common">White mold</name>
    <name type="synonym">Whetzelinia sclerotiorum</name>
    <dbReference type="NCBI Taxonomy" id="665079"/>
    <lineage>
        <taxon>Eukaryota</taxon>
        <taxon>Fungi</taxon>
        <taxon>Dikarya</taxon>
        <taxon>Ascomycota</taxon>
        <taxon>Pezizomycotina</taxon>
        <taxon>Leotiomycetes</taxon>
        <taxon>Helotiales</taxon>
        <taxon>Sclerotiniaceae</taxon>
        <taxon>Sclerotinia</taxon>
    </lineage>
</organism>
<dbReference type="GeneID" id="5486203"/>
<dbReference type="AlphaFoldDB" id="A7ETU8"/>
<gene>
    <name evidence="2" type="ORF">SS1G_08755</name>
</gene>
<dbReference type="InParanoid" id="A7ETU8"/>